<sequence>MSMIYFTICTLLFASTISALRAPAVVYSAIIENACDTSIQCSIVWSQVSGQTLQSGLFTIANKQNYLVNEHETTIDTWKARSIIQEIHCGKLVLAAPFDKVISPQTNWKFVVQSDKIVSVGPNN</sequence>
<reference evidence="2" key="1">
    <citation type="submission" date="2021-02" db="EMBL/GenBank/DDBJ databases">
        <authorList>
            <person name="Nowell W R."/>
        </authorList>
    </citation>
    <scope>NUCLEOTIDE SEQUENCE</scope>
</reference>
<protein>
    <submittedName>
        <fullName evidence="2">Uncharacterized protein</fullName>
    </submittedName>
</protein>
<dbReference type="Proteomes" id="UP000663881">
    <property type="component" value="Unassembled WGS sequence"/>
</dbReference>
<accession>A0A815KJ87</accession>
<keyword evidence="1" id="KW-0732">Signal</keyword>
<dbReference type="OrthoDB" id="10044232at2759"/>
<evidence type="ECO:0000313" key="2">
    <source>
        <dbReference type="EMBL" id="CAF1394079.1"/>
    </source>
</evidence>
<evidence type="ECO:0000313" key="3">
    <source>
        <dbReference type="EMBL" id="CAF3698616.1"/>
    </source>
</evidence>
<feature type="signal peptide" evidence="1">
    <location>
        <begin position="1"/>
        <end position="19"/>
    </location>
</feature>
<proteinExistence type="predicted"/>
<feature type="chain" id="PRO_5036228018" evidence="1">
    <location>
        <begin position="20"/>
        <end position="124"/>
    </location>
</feature>
<dbReference type="EMBL" id="CAJNON010000862">
    <property type="protein sequence ID" value="CAF1394079.1"/>
    <property type="molecule type" value="Genomic_DNA"/>
</dbReference>
<dbReference type="Proteomes" id="UP000663891">
    <property type="component" value="Unassembled WGS sequence"/>
</dbReference>
<dbReference type="EMBL" id="CAJOAY010000592">
    <property type="protein sequence ID" value="CAF3698616.1"/>
    <property type="molecule type" value="Genomic_DNA"/>
</dbReference>
<name>A0A815KJ87_9BILA</name>
<organism evidence="2 4">
    <name type="scientific">Adineta steineri</name>
    <dbReference type="NCBI Taxonomy" id="433720"/>
    <lineage>
        <taxon>Eukaryota</taxon>
        <taxon>Metazoa</taxon>
        <taxon>Spiralia</taxon>
        <taxon>Gnathifera</taxon>
        <taxon>Rotifera</taxon>
        <taxon>Eurotatoria</taxon>
        <taxon>Bdelloidea</taxon>
        <taxon>Adinetida</taxon>
        <taxon>Adinetidae</taxon>
        <taxon>Adineta</taxon>
    </lineage>
</organism>
<gene>
    <name evidence="3" type="ORF">OKA104_LOCUS12331</name>
    <name evidence="2" type="ORF">VCS650_LOCUS36114</name>
</gene>
<evidence type="ECO:0000313" key="4">
    <source>
        <dbReference type="Proteomes" id="UP000663891"/>
    </source>
</evidence>
<evidence type="ECO:0000256" key="1">
    <source>
        <dbReference type="SAM" id="SignalP"/>
    </source>
</evidence>
<comment type="caution">
    <text evidence="2">The sequence shown here is derived from an EMBL/GenBank/DDBJ whole genome shotgun (WGS) entry which is preliminary data.</text>
</comment>
<dbReference type="AlphaFoldDB" id="A0A815KJ87"/>